<evidence type="ECO:0000256" key="1">
    <source>
        <dbReference type="ARBA" id="ARBA00022679"/>
    </source>
</evidence>
<keyword evidence="3 6" id="KW-0418">Kinase</keyword>
<sequence>MPVQDRTVIIIANPTAGGGGGGSGENGCVARFARCLRHEGMRPVVLHTAHRGHARVLAREAVQAGACTHIVAAGGDGTVAEVADGMVGSDIVLGILPVGTANVLASELGIPPDPARNARAIAAGEDTVIWPGRLRSSTGEWLFVQMVGVGFDAHVVHAVSVRMKKALGRMAYVLHTLRALWAYPFHSMTVVVDGVARPAISVIISKGRFYGGRYVLTPCSMHEHAGFSVVLFGTAGAWASLRYSMALLCGMLDRQPDVMILNARTIEVITPTGLPVQGDGDACGLTPLHVDLPGRPLRVAGFVAVTPGKASPS</sequence>
<dbReference type="EMBL" id="QYAZ01000001">
    <property type="protein sequence ID" value="KAB8122945.1"/>
    <property type="molecule type" value="Genomic_DNA"/>
</dbReference>
<protein>
    <submittedName>
        <fullName evidence="6">Diacylglycerol kinase</fullName>
    </submittedName>
</protein>
<dbReference type="InterPro" id="IPR050187">
    <property type="entry name" value="Lipid_Phosphate_FormReg"/>
</dbReference>
<dbReference type="InterPro" id="IPR001206">
    <property type="entry name" value="Diacylglycerol_kinase_cat_dom"/>
</dbReference>
<evidence type="ECO:0000256" key="4">
    <source>
        <dbReference type="ARBA" id="ARBA00022840"/>
    </source>
</evidence>
<dbReference type="PANTHER" id="PTHR12358:SF106">
    <property type="entry name" value="LIPID KINASE YEGS"/>
    <property type="match status" value="1"/>
</dbReference>
<reference evidence="6 7" key="1">
    <citation type="submission" date="2018-09" db="EMBL/GenBank/DDBJ databases">
        <title>Genome sequence and characterization of the bcs clusters for the production of nanocellulose from the low pH resistant strain Komagataeibacter medellinensis ID13488.</title>
        <authorList>
            <person name="Hernandez-Arriaga A.M."/>
            <person name="Del Cerro C."/>
            <person name="Urbina L."/>
            <person name="Eceiza A."/>
            <person name="Retegi A."/>
            <person name="Prieto M.A."/>
        </authorList>
    </citation>
    <scope>NUCLEOTIDE SEQUENCE [LARGE SCALE GENOMIC DNA]</scope>
    <source>
        <strain evidence="6 7">ID13488</strain>
    </source>
</reference>
<dbReference type="PANTHER" id="PTHR12358">
    <property type="entry name" value="SPHINGOSINE KINASE"/>
    <property type="match status" value="1"/>
</dbReference>
<dbReference type="PROSITE" id="PS50146">
    <property type="entry name" value="DAGK"/>
    <property type="match status" value="1"/>
</dbReference>
<keyword evidence="4" id="KW-0067">ATP-binding</keyword>
<name>A0ABQ6VRX3_9PROT</name>
<evidence type="ECO:0000313" key="6">
    <source>
        <dbReference type="EMBL" id="KAB8122945.1"/>
    </source>
</evidence>
<keyword evidence="7" id="KW-1185">Reference proteome</keyword>
<gene>
    <name evidence="6" type="ORF">D3W54_00365</name>
</gene>
<comment type="caution">
    <text evidence="6">The sequence shown here is derived from an EMBL/GenBank/DDBJ whole genome shotgun (WGS) entry which is preliminary data.</text>
</comment>
<evidence type="ECO:0000256" key="2">
    <source>
        <dbReference type="ARBA" id="ARBA00022741"/>
    </source>
</evidence>
<keyword evidence="1" id="KW-0808">Transferase</keyword>
<dbReference type="Gene3D" id="2.60.200.40">
    <property type="match status" value="1"/>
</dbReference>
<dbReference type="InterPro" id="IPR017438">
    <property type="entry name" value="ATP-NAD_kinase_N"/>
</dbReference>
<dbReference type="Proteomes" id="UP000427842">
    <property type="component" value="Unassembled WGS sequence"/>
</dbReference>
<accession>A0ABQ6VRX3</accession>
<dbReference type="Pfam" id="PF00781">
    <property type="entry name" value="DAGK_cat"/>
    <property type="match status" value="1"/>
</dbReference>
<dbReference type="GO" id="GO:0016301">
    <property type="term" value="F:kinase activity"/>
    <property type="evidence" value="ECO:0007669"/>
    <property type="project" value="UniProtKB-KW"/>
</dbReference>
<dbReference type="InterPro" id="IPR016064">
    <property type="entry name" value="NAD/diacylglycerol_kinase_sf"/>
</dbReference>
<dbReference type="Pfam" id="PF19279">
    <property type="entry name" value="YegS_C"/>
    <property type="match status" value="1"/>
</dbReference>
<dbReference type="SMART" id="SM00046">
    <property type="entry name" value="DAGKc"/>
    <property type="match status" value="1"/>
</dbReference>
<proteinExistence type="predicted"/>
<dbReference type="SUPFAM" id="SSF111331">
    <property type="entry name" value="NAD kinase/diacylglycerol kinase-like"/>
    <property type="match status" value="1"/>
</dbReference>
<evidence type="ECO:0000259" key="5">
    <source>
        <dbReference type="PROSITE" id="PS50146"/>
    </source>
</evidence>
<feature type="domain" description="DAGKc" evidence="5">
    <location>
        <begin position="3"/>
        <end position="138"/>
    </location>
</feature>
<keyword evidence="2" id="KW-0547">Nucleotide-binding</keyword>
<evidence type="ECO:0000313" key="7">
    <source>
        <dbReference type="Proteomes" id="UP000427842"/>
    </source>
</evidence>
<evidence type="ECO:0000256" key="3">
    <source>
        <dbReference type="ARBA" id="ARBA00022777"/>
    </source>
</evidence>
<dbReference type="InterPro" id="IPR045540">
    <property type="entry name" value="YegS/DAGK_C"/>
</dbReference>
<dbReference type="Gene3D" id="3.40.50.10330">
    <property type="entry name" value="Probable inorganic polyphosphate/atp-NAD kinase, domain 1"/>
    <property type="match status" value="1"/>
</dbReference>
<organism evidence="6 7">
    <name type="scientific">Komagataeibacter medellinensis</name>
    <dbReference type="NCBI Taxonomy" id="1177712"/>
    <lineage>
        <taxon>Bacteria</taxon>
        <taxon>Pseudomonadati</taxon>
        <taxon>Pseudomonadota</taxon>
        <taxon>Alphaproteobacteria</taxon>
        <taxon>Acetobacterales</taxon>
        <taxon>Acetobacteraceae</taxon>
        <taxon>Komagataeibacter</taxon>
    </lineage>
</organism>
<dbReference type="RefSeq" id="WP_153467332.1">
    <property type="nucleotide sequence ID" value="NZ_QYAZ01000001.1"/>
</dbReference>